<proteinExistence type="predicted"/>
<protein>
    <submittedName>
        <fullName evidence="3">Uncharacterized protein LOC108682936</fullName>
    </submittedName>
</protein>
<feature type="region of interest" description="Disordered" evidence="1">
    <location>
        <begin position="83"/>
        <end position="137"/>
    </location>
</feature>
<dbReference type="OrthoDB" id="10467368at2759"/>
<dbReference type="Proteomes" id="UP000694843">
    <property type="component" value="Unplaced"/>
</dbReference>
<reference evidence="3" key="1">
    <citation type="submission" date="2025-08" db="UniProtKB">
        <authorList>
            <consortium name="RefSeq"/>
        </authorList>
    </citation>
    <scope>IDENTIFICATION</scope>
    <source>
        <tissue evidence="3">Whole organism</tissue>
    </source>
</reference>
<feature type="compositionally biased region" description="Basic and acidic residues" evidence="1">
    <location>
        <begin position="96"/>
        <end position="107"/>
    </location>
</feature>
<keyword evidence="2" id="KW-1185">Reference proteome</keyword>
<dbReference type="KEGG" id="hazt:108682936"/>
<evidence type="ECO:0000313" key="3">
    <source>
        <dbReference type="RefSeq" id="XP_018027690.1"/>
    </source>
</evidence>
<sequence length="210" mass="23201">MVAPSILNRPTRVFARLTFTGEEKNSPPVCCDLSRVASIVPANPLPVNLNSGDNSRAPPVHAMQCITKDEKLSVLCNDNQKISIPHNAADNSNFNKDTDDPKDEDKNSNASPKKPATPVQARRKRAREDDAEIVSQSPIMISSVTPAAAESPNRNEMHHIDALVSENEILKQENRILNQKVLAFQRILSTEPNFEHARKKIKALELTVLA</sequence>
<dbReference type="AlphaFoldDB" id="A0A8B7PNW5"/>
<evidence type="ECO:0000256" key="1">
    <source>
        <dbReference type="SAM" id="MobiDB-lite"/>
    </source>
</evidence>
<gene>
    <name evidence="3" type="primary">LOC108682936</name>
</gene>
<organism evidence="2 3">
    <name type="scientific">Hyalella azteca</name>
    <name type="common">Amphipod</name>
    <dbReference type="NCBI Taxonomy" id="294128"/>
    <lineage>
        <taxon>Eukaryota</taxon>
        <taxon>Metazoa</taxon>
        <taxon>Ecdysozoa</taxon>
        <taxon>Arthropoda</taxon>
        <taxon>Crustacea</taxon>
        <taxon>Multicrustacea</taxon>
        <taxon>Malacostraca</taxon>
        <taxon>Eumalacostraca</taxon>
        <taxon>Peracarida</taxon>
        <taxon>Amphipoda</taxon>
        <taxon>Senticaudata</taxon>
        <taxon>Talitrida</taxon>
        <taxon>Talitroidea</taxon>
        <taxon>Hyalellidae</taxon>
        <taxon>Hyalella</taxon>
    </lineage>
</organism>
<dbReference type="GeneID" id="108682936"/>
<dbReference type="RefSeq" id="XP_018027690.1">
    <property type="nucleotide sequence ID" value="XM_018172201.2"/>
</dbReference>
<evidence type="ECO:0000313" key="2">
    <source>
        <dbReference type="Proteomes" id="UP000694843"/>
    </source>
</evidence>
<accession>A0A8B7PNW5</accession>
<name>A0A8B7PNW5_HYAAZ</name>